<reference evidence="14" key="1">
    <citation type="journal article" date="2009" name="Science">
        <title>The B73 maize genome: complexity, diversity, and dynamics.</title>
        <authorList>
            <person name="Schnable P.S."/>
            <person name="Ware D."/>
            <person name="Fulton R.S."/>
            <person name="Stein J.C."/>
            <person name="Wei F."/>
            <person name="Pasternak S."/>
            <person name="Liang C."/>
            <person name="Zhang J."/>
            <person name="Fulton L."/>
            <person name="Graves T.A."/>
            <person name="Minx P."/>
            <person name="Reily A.D."/>
            <person name="Courtney L."/>
            <person name="Kruchowski S.S."/>
            <person name="Tomlinson C."/>
            <person name="Strong C."/>
            <person name="Delehaunty K."/>
            <person name="Fronick C."/>
            <person name="Courtney B."/>
            <person name="Rock S.M."/>
            <person name="Belter E."/>
            <person name="Du F."/>
            <person name="Kim K."/>
            <person name="Abbott R.M."/>
            <person name="Cotton M."/>
            <person name="Levy A."/>
            <person name="Marchetto P."/>
            <person name="Ochoa K."/>
            <person name="Jackson S.M."/>
            <person name="Gillam B."/>
            <person name="Chen W."/>
            <person name="Yan L."/>
            <person name="Higginbotham J."/>
            <person name="Cardenas M."/>
            <person name="Waligorski J."/>
            <person name="Applebaum E."/>
            <person name="Phelps L."/>
            <person name="Falcone J."/>
            <person name="Kanchi K."/>
            <person name="Thane T."/>
            <person name="Scimone A."/>
            <person name="Thane N."/>
            <person name="Henke J."/>
            <person name="Wang T."/>
            <person name="Ruppert J."/>
            <person name="Shah N."/>
            <person name="Rotter K."/>
            <person name="Hodges J."/>
            <person name="Ingenthron E."/>
            <person name="Cordes M."/>
            <person name="Kohlberg S."/>
            <person name="Sgro J."/>
            <person name="Delgado B."/>
            <person name="Mead K."/>
            <person name="Chinwalla A."/>
            <person name="Leonard S."/>
            <person name="Crouse K."/>
            <person name="Collura K."/>
            <person name="Kudrna D."/>
            <person name="Currie J."/>
            <person name="He R."/>
            <person name="Angelova A."/>
            <person name="Rajasekar S."/>
            <person name="Mueller T."/>
            <person name="Lomeli R."/>
            <person name="Scara G."/>
            <person name="Ko A."/>
            <person name="Delaney K."/>
            <person name="Wissotski M."/>
            <person name="Lopez G."/>
            <person name="Campos D."/>
            <person name="Braidotti M."/>
            <person name="Ashley E."/>
            <person name="Golser W."/>
            <person name="Kim H."/>
            <person name="Lee S."/>
            <person name="Lin J."/>
            <person name="Dujmic Z."/>
            <person name="Kim W."/>
            <person name="Talag J."/>
            <person name="Zuccolo A."/>
            <person name="Fan C."/>
            <person name="Sebastian A."/>
            <person name="Kramer M."/>
            <person name="Spiegel L."/>
            <person name="Nascimento L."/>
            <person name="Zutavern T."/>
            <person name="Miller B."/>
            <person name="Ambroise C."/>
            <person name="Muller S."/>
            <person name="Spooner W."/>
            <person name="Narechania A."/>
            <person name="Ren L."/>
            <person name="Wei S."/>
            <person name="Kumari S."/>
            <person name="Faga B."/>
            <person name="Levy M.J."/>
            <person name="McMahan L."/>
            <person name="Van Buren P."/>
            <person name="Vaughn M.W."/>
            <person name="Ying K."/>
            <person name="Yeh C.-T."/>
            <person name="Emrich S.J."/>
            <person name="Jia Y."/>
            <person name="Kalyanaraman A."/>
            <person name="Hsia A.-P."/>
            <person name="Barbazuk W.B."/>
            <person name="Baucom R.S."/>
            <person name="Brutnell T.P."/>
            <person name="Carpita N.C."/>
            <person name="Chaparro C."/>
            <person name="Chia J.-M."/>
            <person name="Deragon J.-M."/>
            <person name="Estill J.C."/>
            <person name="Fu Y."/>
            <person name="Jeddeloh J.A."/>
            <person name="Han Y."/>
            <person name="Lee H."/>
            <person name="Li P."/>
            <person name="Lisch D.R."/>
            <person name="Liu S."/>
            <person name="Liu Z."/>
            <person name="Nagel D.H."/>
            <person name="McCann M.C."/>
            <person name="SanMiguel P."/>
            <person name="Myers A.M."/>
            <person name="Nettleton D."/>
            <person name="Nguyen J."/>
            <person name="Penning B.W."/>
            <person name="Ponnala L."/>
            <person name="Schneider K.L."/>
            <person name="Schwartz D.C."/>
            <person name="Sharma A."/>
            <person name="Soderlund C."/>
            <person name="Springer N.M."/>
            <person name="Sun Q."/>
            <person name="Wang H."/>
            <person name="Waterman M."/>
            <person name="Westerman R."/>
            <person name="Wolfgruber T.K."/>
            <person name="Yang L."/>
            <person name="Yu Y."/>
            <person name="Zhang L."/>
            <person name="Zhou S."/>
            <person name="Zhu Q."/>
            <person name="Bennetzen J.L."/>
            <person name="Dawe R.K."/>
            <person name="Jiang J."/>
            <person name="Jiang N."/>
            <person name="Presting G.G."/>
            <person name="Wessler S.R."/>
            <person name="Aluru S."/>
            <person name="Martienssen R.A."/>
            <person name="Clifton S.W."/>
            <person name="McCombie W.R."/>
            <person name="Wing R.A."/>
            <person name="Wilson R.K."/>
        </authorList>
    </citation>
    <scope>NUCLEOTIDE SEQUENCE [LARGE SCALE GENOMIC DNA]</scope>
    <source>
        <strain evidence="14">cv. B73</strain>
    </source>
</reference>
<dbReference type="GO" id="GO:0005840">
    <property type="term" value="C:ribosome"/>
    <property type="evidence" value="ECO:0007669"/>
    <property type="project" value="UniProtKB-KW"/>
</dbReference>
<keyword evidence="4" id="KW-0808">Transferase</keyword>
<dbReference type="Gene3D" id="2.40.50.740">
    <property type="match status" value="1"/>
</dbReference>
<dbReference type="InterPro" id="IPR011004">
    <property type="entry name" value="Trimer_LpxA-like_sf"/>
</dbReference>
<keyword evidence="6" id="KW-0699">rRNA-binding</keyword>
<keyword evidence="7" id="KW-0694">RNA-binding</keyword>
<dbReference type="EC" id="2.7.7.9" evidence="3"/>
<evidence type="ECO:0000256" key="3">
    <source>
        <dbReference type="ARBA" id="ARBA00012415"/>
    </source>
</evidence>
<sequence>MAGSGNMRYGRDMVSSGTHFSQWQMVVEAAKQLHLKEHVVLDGSGNPVKLAATVECKGIVGSDDRSRFLPVKATSDLQLVQSDLYTLVDGFVTRNSARTNPSNPSIELGPEFKKVGSFLGRFKSIPSIVELDNLKVSGDVWFGSGIVLKEKVTITAKPGVKLEIPDGAVMEPNTNNSEGSLAGAAVWDVFRRQDLPKLNDYLAVHREECAARCQAVSSVKYPIYDQTVYLNDYHKKMLKDQYEGLKTIEQITMDSASVETNMFKLCKVRSVQFGQKGIPYLNTYNGRTIRYPDSLIKANDTIKIDLEINKIMDFIKFDVDNVVMDFYLDLAEDNRKITPRDYLELALRPVQGGGRDISAKNAIRDSIHALFSNRECFTLVQPVNNEKDLQRLDQLPIALETYLHFIQFDGMYKLCMSLYDVKFRSGLDGFTKFVLDRTRPKQLEASTMTGLILAGLTQSFLDAINNGVVPTISSSCPVLDLFRRQLEHIDTERNALRLKCNSSDDKLALLRKHLEASESHRAEYVRLYEEVLNDKQKISKDYSICITELQAKSRKLDVNLCELM</sequence>
<dbReference type="Gene3D" id="3.40.50.300">
    <property type="entry name" value="P-loop containing nucleotide triphosphate hydrolases"/>
    <property type="match status" value="1"/>
</dbReference>
<comment type="similarity">
    <text evidence="2">Belongs to the UDPGP type 1 family.</text>
</comment>
<dbReference type="GO" id="GO:0005977">
    <property type="term" value="P:glycogen metabolic process"/>
    <property type="evidence" value="ECO:0000318"/>
    <property type="project" value="GO_Central"/>
</dbReference>
<evidence type="ECO:0000256" key="6">
    <source>
        <dbReference type="ARBA" id="ARBA00022730"/>
    </source>
</evidence>
<evidence type="ECO:0000259" key="11">
    <source>
        <dbReference type="Pfam" id="PF00900"/>
    </source>
</evidence>
<dbReference type="InterPro" id="IPR036543">
    <property type="entry name" value="Guanylate-bd_C_sf"/>
</dbReference>
<dbReference type="Pfam" id="PF01704">
    <property type="entry name" value="UDPGP"/>
    <property type="match status" value="1"/>
</dbReference>
<feature type="domain" description="Small ribosomal subunit protein eS4 central region" evidence="11">
    <location>
        <begin position="259"/>
        <end position="311"/>
    </location>
</feature>
<dbReference type="Pfam" id="PF00900">
    <property type="entry name" value="Ribosomal_S4e"/>
    <property type="match status" value="1"/>
</dbReference>
<dbReference type="PANTHER" id="PTHR43511">
    <property type="match status" value="1"/>
</dbReference>
<keyword evidence="14" id="KW-1185">Reference proteome</keyword>
<evidence type="ECO:0000256" key="2">
    <source>
        <dbReference type="ARBA" id="ARBA00010401"/>
    </source>
</evidence>
<dbReference type="InterPro" id="IPR013845">
    <property type="entry name" value="Ribosomal_eS4_central_region"/>
</dbReference>
<accession>A0A804NTW7</accession>
<evidence type="ECO:0000313" key="14">
    <source>
        <dbReference type="Proteomes" id="UP000007305"/>
    </source>
</evidence>
<name>A0A804NTW7_MAIZE</name>
<dbReference type="InterPro" id="IPR002618">
    <property type="entry name" value="UDPGP_fam"/>
</dbReference>
<dbReference type="GO" id="GO:0005737">
    <property type="term" value="C:cytoplasm"/>
    <property type="evidence" value="ECO:0000318"/>
    <property type="project" value="GO_Central"/>
</dbReference>
<dbReference type="GO" id="GO:0003924">
    <property type="term" value="F:GTPase activity"/>
    <property type="evidence" value="ECO:0007669"/>
    <property type="project" value="InterPro"/>
</dbReference>
<dbReference type="Gramene" id="Zm00001eb185890_T001">
    <property type="protein sequence ID" value="Zm00001eb185890_P001"/>
    <property type="gene ID" value="Zm00001eb185890"/>
</dbReference>
<evidence type="ECO:0000256" key="5">
    <source>
        <dbReference type="ARBA" id="ARBA00022695"/>
    </source>
</evidence>
<reference evidence="13" key="2">
    <citation type="submission" date="2019-07" db="EMBL/GenBank/DDBJ databases">
        <authorList>
            <person name="Seetharam A."/>
            <person name="Woodhouse M."/>
            <person name="Cannon E."/>
        </authorList>
    </citation>
    <scope>NUCLEOTIDE SEQUENCE [LARGE SCALE GENOMIC DNA]</scope>
    <source>
        <strain evidence="13">cv. B73</strain>
    </source>
</reference>
<dbReference type="GO" id="GO:0005525">
    <property type="term" value="F:GTP binding"/>
    <property type="evidence" value="ECO:0007669"/>
    <property type="project" value="InterPro"/>
</dbReference>
<feature type="domain" description="Guanylate-binding protein N-terminal" evidence="12">
    <location>
        <begin position="313"/>
        <end position="396"/>
    </location>
</feature>
<comment type="catalytic activity">
    <reaction evidence="10">
        <text>alpha-D-glucose 1-phosphate + UTP + H(+) = UDP-alpha-D-glucose + diphosphate</text>
        <dbReference type="Rhea" id="RHEA:19889"/>
        <dbReference type="ChEBI" id="CHEBI:15378"/>
        <dbReference type="ChEBI" id="CHEBI:33019"/>
        <dbReference type="ChEBI" id="CHEBI:46398"/>
        <dbReference type="ChEBI" id="CHEBI:58601"/>
        <dbReference type="ChEBI" id="CHEBI:58885"/>
        <dbReference type="EC" id="2.7.7.9"/>
    </reaction>
</comment>
<proteinExistence type="evidence at protein level"/>
<dbReference type="Pfam" id="PF02263">
    <property type="entry name" value="GBP"/>
    <property type="match status" value="1"/>
</dbReference>
<dbReference type="InterPro" id="IPR016267">
    <property type="entry name" value="UDPGP_trans"/>
</dbReference>
<dbReference type="Gene3D" id="2.160.10.10">
    <property type="entry name" value="Hexapeptide repeat proteins"/>
    <property type="match status" value="1"/>
</dbReference>
<protein>
    <recommendedName>
        <fullName evidence="3">UTP--glucose-1-phosphate uridylyltransferase</fullName>
        <ecNumber evidence="3">2.7.7.9</ecNumber>
    </recommendedName>
</protein>
<keyword evidence="9" id="KW-0687">Ribonucleoprotein</keyword>
<organism evidence="13 14">
    <name type="scientific">Zea mays</name>
    <name type="common">Maize</name>
    <dbReference type="NCBI Taxonomy" id="4577"/>
    <lineage>
        <taxon>Eukaryota</taxon>
        <taxon>Viridiplantae</taxon>
        <taxon>Streptophyta</taxon>
        <taxon>Embryophyta</taxon>
        <taxon>Tracheophyta</taxon>
        <taxon>Spermatophyta</taxon>
        <taxon>Magnoliopsida</taxon>
        <taxon>Liliopsida</taxon>
        <taxon>Poales</taxon>
        <taxon>Poaceae</taxon>
        <taxon>PACMAD clade</taxon>
        <taxon>Panicoideae</taxon>
        <taxon>Andropogonodae</taxon>
        <taxon>Andropogoneae</taxon>
        <taxon>Tripsacinae</taxon>
        <taxon>Zea</taxon>
    </lineage>
</organism>
<reference evidence="13" key="3">
    <citation type="submission" date="2021-05" db="UniProtKB">
        <authorList>
            <consortium name="EnsemblPlants"/>
        </authorList>
    </citation>
    <scope>IDENTIFICATION</scope>
    <source>
        <strain evidence="13">cv. B73</strain>
    </source>
</reference>
<evidence type="ECO:0007829" key="15">
    <source>
        <dbReference type="PeptideAtlas" id="A0A804NTW7"/>
    </source>
</evidence>
<evidence type="ECO:0000256" key="9">
    <source>
        <dbReference type="ARBA" id="ARBA00023274"/>
    </source>
</evidence>
<keyword evidence="8" id="KW-0689">Ribosomal protein</keyword>
<dbReference type="GO" id="GO:0006011">
    <property type="term" value="P:UDP-alpha-D-glucose metabolic process"/>
    <property type="evidence" value="ECO:0000318"/>
    <property type="project" value="GO_Central"/>
</dbReference>
<evidence type="ECO:0000256" key="10">
    <source>
        <dbReference type="ARBA" id="ARBA00048128"/>
    </source>
</evidence>
<dbReference type="GO" id="GO:1990904">
    <property type="term" value="C:ribonucleoprotein complex"/>
    <property type="evidence" value="ECO:0007669"/>
    <property type="project" value="UniProtKB-KW"/>
</dbReference>
<evidence type="ECO:0000313" key="13">
    <source>
        <dbReference type="EnsemblPlants" id="Zm00001eb185890_P001"/>
    </source>
</evidence>
<dbReference type="InterPro" id="IPR015894">
    <property type="entry name" value="Guanylate-bd_N"/>
</dbReference>
<comment type="similarity">
    <text evidence="1">Belongs to the eukaryotic ribosomal protein eS4 family.</text>
</comment>
<dbReference type="FunFam" id="2.40.50.740:FF:000001">
    <property type="entry name" value="40S ribosomal protein S4"/>
    <property type="match status" value="1"/>
</dbReference>
<dbReference type="SUPFAM" id="SSF48340">
    <property type="entry name" value="Interferon-induced guanylate-binding protein 1 (GBP1), C-terminal domain"/>
    <property type="match status" value="1"/>
</dbReference>
<evidence type="ECO:0000256" key="4">
    <source>
        <dbReference type="ARBA" id="ARBA00022679"/>
    </source>
</evidence>
<dbReference type="GO" id="GO:0019843">
    <property type="term" value="F:rRNA binding"/>
    <property type="evidence" value="ECO:0007669"/>
    <property type="project" value="UniProtKB-KW"/>
</dbReference>
<dbReference type="InterPro" id="IPR038237">
    <property type="entry name" value="Ribosomal_eS4_central_sf"/>
</dbReference>
<dbReference type="InParanoid" id="A0A804NTW7"/>
<keyword evidence="5" id="KW-0548">Nucleotidyltransferase</keyword>
<dbReference type="EnsemblPlants" id="Zm00001eb185890_T001">
    <property type="protein sequence ID" value="Zm00001eb185890_P001"/>
    <property type="gene ID" value="Zm00001eb185890"/>
</dbReference>
<evidence type="ECO:0000256" key="1">
    <source>
        <dbReference type="ARBA" id="ARBA00007500"/>
    </source>
</evidence>
<dbReference type="GO" id="GO:0003983">
    <property type="term" value="F:UTP:glucose-1-phosphate uridylyltransferase activity"/>
    <property type="evidence" value="ECO:0000318"/>
    <property type="project" value="GO_Central"/>
</dbReference>
<evidence type="ECO:0000256" key="8">
    <source>
        <dbReference type="ARBA" id="ARBA00022980"/>
    </source>
</evidence>
<keyword evidence="15" id="KW-1267">Proteomics identification</keyword>
<evidence type="ECO:0000256" key="7">
    <source>
        <dbReference type="ARBA" id="ARBA00022884"/>
    </source>
</evidence>
<evidence type="ECO:0000259" key="12">
    <source>
        <dbReference type="Pfam" id="PF02263"/>
    </source>
</evidence>
<dbReference type="InterPro" id="IPR027417">
    <property type="entry name" value="P-loop_NTPase"/>
</dbReference>
<dbReference type="FunFam" id="2.160.10.10:FF:000001">
    <property type="entry name" value="UTP--glucose-1-phosphate uridylyltransferase"/>
    <property type="match status" value="1"/>
</dbReference>
<dbReference type="SUPFAM" id="SSF51161">
    <property type="entry name" value="Trimeric LpxA-like enzymes"/>
    <property type="match status" value="1"/>
</dbReference>
<dbReference type="AlphaFoldDB" id="A0A804NTW7"/>
<dbReference type="Proteomes" id="UP000007305">
    <property type="component" value="Chromosome 4"/>
</dbReference>